<keyword evidence="8" id="KW-0479">Metal-binding</keyword>
<dbReference type="PROSITE" id="PS50089">
    <property type="entry name" value="ZF_RING_2"/>
    <property type="match status" value="1"/>
</dbReference>
<dbReference type="InterPro" id="IPR057634">
    <property type="entry name" value="PAH_ZNF598/HEL2"/>
</dbReference>
<dbReference type="GO" id="GO:0016567">
    <property type="term" value="P:protein ubiquitination"/>
    <property type="evidence" value="ECO:0007669"/>
    <property type="project" value="TreeGrafter"/>
</dbReference>
<keyword evidence="10" id="KW-0862">Zinc</keyword>
<dbReference type="Pfam" id="PF23202">
    <property type="entry name" value="PAH_ZNF598"/>
    <property type="match status" value="1"/>
</dbReference>
<evidence type="ECO:0000256" key="6">
    <source>
        <dbReference type="ARBA" id="ARBA00022553"/>
    </source>
</evidence>
<evidence type="ECO:0000256" key="12">
    <source>
        <dbReference type="PROSITE-ProRule" id="PRU00175"/>
    </source>
</evidence>
<dbReference type="STRING" id="1230905.A0A1G4IV67"/>
<sequence length="623" mass="70292">MTSNVPSQRAQRGMRRYQGTMLSAKDKRGNRIENQWKRAFSDAGNDGQAQNPGEDDICLICAEELEFAAISPCNHYTCHKCTFRQRSLYGKRTCLVCRSEVPRAIFTQGKERTYDSFEETQLNDKNEEYGVVFTSPEVKTAVLGLLKYSCPFNDADGTDFGSYKNYNHHLKTAHNKTICSICAQYKKAFPCELKIFTPNLLRVHQSRGDTQGFWGHPMCRFCSGQRFYSEDELRVHLRDRHERCHICDQIDSTNPQYFKNYDQLFEHFKDAHYICTVQSCLDSKFVVFRDELDLQAHILKEHGSLTGSKRTATLANGRRYQSQLSTFEPPSSINSSATRAEVSTESTSSQETKKLRMEERARHYLNYSHSKFETFLSINDQFCKRNITAYDVLTSYEALFTSPEADIMLIIYDFSEMFNEKSANYKELREVYESEKKKRDRITNFPSLTSSASLMGANVISGSWGTQTGPTKIANKMNFPSLKKPSASPPPLRAENITNKPAAVKSKLPAVRTSTPSLSDRSRTGGWDARQGSTSRPNIATSLSGTSITKDKFPPLPKPDTKKFRAPPLHQPNIPDPSRWGKTTSVGVGSGPVSPSPSSSSDSLASNGKKKNKQKQLLFHIGI</sequence>
<keyword evidence="16" id="KW-1185">Reference proteome</keyword>
<dbReference type="Pfam" id="PF25447">
    <property type="entry name" value="RING_ZNF598"/>
    <property type="match status" value="1"/>
</dbReference>
<protein>
    <recommendedName>
        <fullName evidence="4">RING-type E3 ubiquitin transferase</fullName>
        <ecNumber evidence="4">2.3.2.27</ecNumber>
    </recommendedName>
</protein>
<organism evidence="15 16">
    <name type="scientific">Lachancea mirantina</name>
    <dbReference type="NCBI Taxonomy" id="1230905"/>
    <lineage>
        <taxon>Eukaryota</taxon>
        <taxon>Fungi</taxon>
        <taxon>Dikarya</taxon>
        <taxon>Ascomycota</taxon>
        <taxon>Saccharomycotina</taxon>
        <taxon>Saccharomycetes</taxon>
        <taxon>Saccharomycetales</taxon>
        <taxon>Saccharomycetaceae</taxon>
        <taxon>Lachancea</taxon>
    </lineage>
</organism>
<feature type="domain" description="RING-type" evidence="14">
    <location>
        <begin position="58"/>
        <end position="98"/>
    </location>
</feature>
<evidence type="ECO:0000256" key="8">
    <source>
        <dbReference type="ARBA" id="ARBA00022723"/>
    </source>
</evidence>
<dbReference type="PANTHER" id="PTHR22938:SF0">
    <property type="entry name" value="E3 UBIQUITIN-PROTEIN LIGASE ZNF598"/>
    <property type="match status" value="1"/>
</dbReference>
<dbReference type="Gene3D" id="3.30.40.10">
    <property type="entry name" value="Zinc/RING finger domain, C3HC4 (zinc finger)"/>
    <property type="match status" value="1"/>
</dbReference>
<evidence type="ECO:0000313" key="16">
    <source>
        <dbReference type="Proteomes" id="UP000191024"/>
    </source>
</evidence>
<comment type="pathway">
    <text evidence="3">Protein modification; protein ubiquitination.</text>
</comment>
<comment type="catalytic activity">
    <reaction evidence="1">
        <text>S-ubiquitinyl-[E2 ubiquitin-conjugating enzyme]-L-cysteine + [acceptor protein]-L-lysine = [E2 ubiquitin-conjugating enzyme]-L-cysteine + N(6)-ubiquitinyl-[acceptor protein]-L-lysine.</text>
        <dbReference type="EC" id="2.3.2.27"/>
    </reaction>
</comment>
<feature type="compositionally biased region" description="Polar residues" evidence="13">
    <location>
        <begin position="531"/>
        <end position="548"/>
    </location>
</feature>
<dbReference type="GO" id="GO:0008270">
    <property type="term" value="F:zinc ion binding"/>
    <property type="evidence" value="ECO:0007669"/>
    <property type="project" value="UniProtKB-KW"/>
</dbReference>
<dbReference type="GO" id="GO:0005737">
    <property type="term" value="C:cytoplasm"/>
    <property type="evidence" value="ECO:0007669"/>
    <property type="project" value="UniProtKB-SubCell"/>
</dbReference>
<evidence type="ECO:0000256" key="9">
    <source>
        <dbReference type="ARBA" id="ARBA00022771"/>
    </source>
</evidence>
<dbReference type="EC" id="2.3.2.27" evidence="4"/>
<dbReference type="Proteomes" id="UP000191024">
    <property type="component" value="Chromosome B"/>
</dbReference>
<dbReference type="GO" id="GO:0061630">
    <property type="term" value="F:ubiquitin protein ligase activity"/>
    <property type="evidence" value="ECO:0007669"/>
    <property type="project" value="UniProtKB-EC"/>
</dbReference>
<proteinExistence type="inferred from homology"/>
<dbReference type="CDD" id="cd16615">
    <property type="entry name" value="RING-HC_ZNF598"/>
    <property type="match status" value="1"/>
</dbReference>
<feature type="compositionally biased region" description="Low complexity" evidence="13">
    <location>
        <begin position="341"/>
        <end position="350"/>
    </location>
</feature>
<evidence type="ECO:0000256" key="4">
    <source>
        <dbReference type="ARBA" id="ARBA00012483"/>
    </source>
</evidence>
<dbReference type="GO" id="GO:0043022">
    <property type="term" value="F:ribosome binding"/>
    <property type="evidence" value="ECO:0007669"/>
    <property type="project" value="TreeGrafter"/>
</dbReference>
<dbReference type="Pfam" id="PF23230">
    <property type="entry name" value="zf-C2H2_13"/>
    <property type="match status" value="1"/>
</dbReference>
<feature type="region of interest" description="Disordered" evidence="13">
    <location>
        <begin position="323"/>
        <end position="353"/>
    </location>
</feature>
<keyword evidence="6" id="KW-0597">Phosphoprotein</keyword>
<dbReference type="AlphaFoldDB" id="A0A1G4IV67"/>
<evidence type="ECO:0000256" key="5">
    <source>
        <dbReference type="ARBA" id="ARBA00022490"/>
    </source>
</evidence>
<dbReference type="SUPFAM" id="SSF57850">
    <property type="entry name" value="RING/U-box"/>
    <property type="match status" value="1"/>
</dbReference>
<gene>
    <name evidence="15" type="ORF">LAMI_0B03862G</name>
</gene>
<dbReference type="SMART" id="SM00355">
    <property type="entry name" value="ZnF_C2H2"/>
    <property type="match status" value="4"/>
</dbReference>
<dbReference type="GO" id="GO:0072344">
    <property type="term" value="P:rescue of stalled ribosome"/>
    <property type="evidence" value="ECO:0007669"/>
    <property type="project" value="InterPro"/>
</dbReference>
<dbReference type="InterPro" id="IPR041888">
    <property type="entry name" value="RING-HC_ZNF598/HEL2"/>
</dbReference>
<reference evidence="15 16" key="1">
    <citation type="submission" date="2016-03" db="EMBL/GenBank/DDBJ databases">
        <authorList>
            <person name="Devillers H."/>
        </authorList>
    </citation>
    <scope>NUCLEOTIDE SEQUENCE [LARGE SCALE GENOMIC DNA]</scope>
    <source>
        <strain evidence="15">CBS 11717</strain>
    </source>
</reference>
<dbReference type="PANTHER" id="PTHR22938">
    <property type="entry name" value="ZINC FINGER PROTEIN 598"/>
    <property type="match status" value="1"/>
</dbReference>
<dbReference type="InterPro" id="IPR001841">
    <property type="entry name" value="Znf_RING"/>
</dbReference>
<dbReference type="OrthoDB" id="3838338at2759"/>
<name>A0A1G4IV67_9SACH</name>
<evidence type="ECO:0000313" key="15">
    <source>
        <dbReference type="EMBL" id="SCU80829.1"/>
    </source>
</evidence>
<dbReference type="EMBL" id="LT598464">
    <property type="protein sequence ID" value="SCU80829.1"/>
    <property type="molecule type" value="Genomic_DNA"/>
</dbReference>
<evidence type="ECO:0000256" key="10">
    <source>
        <dbReference type="ARBA" id="ARBA00022833"/>
    </source>
</evidence>
<feature type="compositionally biased region" description="Polar residues" evidence="13">
    <location>
        <begin position="323"/>
        <end position="338"/>
    </location>
</feature>
<evidence type="ECO:0000256" key="3">
    <source>
        <dbReference type="ARBA" id="ARBA00004906"/>
    </source>
</evidence>
<feature type="region of interest" description="Disordered" evidence="13">
    <location>
        <begin position="465"/>
        <end position="623"/>
    </location>
</feature>
<accession>A0A1G4IV67</accession>
<evidence type="ECO:0000256" key="1">
    <source>
        <dbReference type="ARBA" id="ARBA00000900"/>
    </source>
</evidence>
<feature type="compositionally biased region" description="Basic and acidic residues" evidence="13">
    <location>
        <begin position="549"/>
        <end position="563"/>
    </location>
</feature>
<comment type="subcellular location">
    <subcellularLocation>
        <location evidence="2">Cytoplasm</location>
    </subcellularLocation>
</comment>
<dbReference type="InterPro" id="IPR013087">
    <property type="entry name" value="Znf_C2H2_type"/>
</dbReference>
<keyword evidence="7" id="KW-0808">Transferase</keyword>
<evidence type="ECO:0000256" key="11">
    <source>
        <dbReference type="ARBA" id="ARBA00035113"/>
    </source>
</evidence>
<keyword evidence="5" id="KW-0963">Cytoplasm</keyword>
<evidence type="ECO:0000259" key="14">
    <source>
        <dbReference type="PROSITE" id="PS50089"/>
    </source>
</evidence>
<feature type="compositionally biased region" description="Low complexity" evidence="13">
    <location>
        <begin position="585"/>
        <end position="601"/>
    </location>
</feature>
<dbReference type="InterPro" id="IPR056437">
    <property type="entry name" value="Znf-C2H2_ZNF598/HEL2"/>
</dbReference>
<evidence type="ECO:0000256" key="2">
    <source>
        <dbReference type="ARBA" id="ARBA00004496"/>
    </source>
</evidence>
<dbReference type="InterPro" id="IPR044288">
    <property type="entry name" value="ZNF598/HEL2"/>
</dbReference>
<comment type="similarity">
    <text evidence="11">Belongs to the ZNF598/HEL2 family.</text>
</comment>
<dbReference type="InterPro" id="IPR013083">
    <property type="entry name" value="Znf_RING/FYVE/PHD"/>
</dbReference>
<evidence type="ECO:0000256" key="13">
    <source>
        <dbReference type="SAM" id="MobiDB-lite"/>
    </source>
</evidence>
<keyword evidence="9 12" id="KW-0863">Zinc-finger</keyword>
<evidence type="ECO:0000256" key="7">
    <source>
        <dbReference type="ARBA" id="ARBA00022679"/>
    </source>
</evidence>